<dbReference type="CDD" id="cd01043">
    <property type="entry name" value="DPS"/>
    <property type="match status" value="1"/>
</dbReference>
<evidence type="ECO:0000313" key="4">
    <source>
        <dbReference type="EMBL" id="ODN30057.1"/>
    </source>
</evidence>
<feature type="domain" description="Ferritin/DPS" evidence="3">
    <location>
        <begin position="10"/>
        <end position="142"/>
    </location>
</feature>
<organism evidence="4 5">
    <name type="scientific">Fervidobacterium thailandense</name>
    <dbReference type="NCBI Taxonomy" id="1008305"/>
    <lineage>
        <taxon>Bacteria</taxon>
        <taxon>Thermotogati</taxon>
        <taxon>Thermotogota</taxon>
        <taxon>Thermotogae</taxon>
        <taxon>Thermotogales</taxon>
        <taxon>Fervidobacteriaceae</taxon>
        <taxon>Fervidobacterium</taxon>
    </lineage>
</organism>
<dbReference type="InterPro" id="IPR009078">
    <property type="entry name" value="Ferritin-like_SF"/>
</dbReference>
<name>A0A1E3G1D5_9BACT</name>
<dbReference type="GO" id="GO:0016722">
    <property type="term" value="F:oxidoreductase activity, acting on metal ions"/>
    <property type="evidence" value="ECO:0007669"/>
    <property type="project" value="InterPro"/>
</dbReference>
<dbReference type="PROSITE" id="PS00818">
    <property type="entry name" value="DPS_1"/>
    <property type="match status" value="1"/>
</dbReference>
<comment type="caution">
    <text evidence="4">The sequence shown here is derived from an EMBL/GenBank/DDBJ whole genome shotgun (WGS) entry which is preliminary data.</text>
</comment>
<dbReference type="PANTHER" id="PTHR42932">
    <property type="entry name" value="GENERAL STRESS PROTEIN 20U"/>
    <property type="match status" value="1"/>
</dbReference>
<dbReference type="Gene3D" id="1.20.1260.10">
    <property type="match status" value="1"/>
</dbReference>
<dbReference type="EMBL" id="LWAF01000012">
    <property type="protein sequence ID" value="ODN30057.1"/>
    <property type="molecule type" value="Genomic_DNA"/>
</dbReference>
<dbReference type="InterPro" id="IPR002177">
    <property type="entry name" value="DPS_DNA-bd"/>
</dbReference>
<evidence type="ECO:0000256" key="2">
    <source>
        <dbReference type="RuleBase" id="RU003875"/>
    </source>
</evidence>
<sequence length="143" mass="16653">MSLHTIKSFLADLLVVNVKWHNVHWNVVGSNFLAVHKFTEELYEFAFEKFDEVAELLKMNGEFPVSSVKEILSLSEIKELDAKELNCSEALKIVHEDLVLLKEKALKIREEAESSKKYDVVMKFDELISELSKYVWFIESMLK</sequence>
<dbReference type="STRING" id="1008305.A4H02_07720"/>
<accession>A0A1E3G1D5</accession>
<dbReference type="Proteomes" id="UP000094570">
    <property type="component" value="Unassembled WGS sequence"/>
</dbReference>
<evidence type="ECO:0000313" key="5">
    <source>
        <dbReference type="Proteomes" id="UP000094570"/>
    </source>
</evidence>
<keyword evidence="5" id="KW-1185">Reference proteome</keyword>
<dbReference type="OrthoDB" id="9797023at2"/>
<gene>
    <name evidence="4" type="ORF">A4H02_07720</name>
</gene>
<dbReference type="RefSeq" id="WP_069293597.1">
    <property type="nucleotide sequence ID" value="NZ_CP140110.1"/>
</dbReference>
<dbReference type="GO" id="GO:0008199">
    <property type="term" value="F:ferric iron binding"/>
    <property type="evidence" value="ECO:0007669"/>
    <property type="project" value="InterPro"/>
</dbReference>
<proteinExistence type="inferred from homology"/>
<dbReference type="SUPFAM" id="SSF47240">
    <property type="entry name" value="Ferritin-like"/>
    <property type="match status" value="1"/>
</dbReference>
<evidence type="ECO:0000259" key="3">
    <source>
        <dbReference type="Pfam" id="PF00210"/>
    </source>
</evidence>
<comment type="similarity">
    <text evidence="1 2">Belongs to the Dps family.</text>
</comment>
<dbReference type="AlphaFoldDB" id="A0A1E3G1D5"/>
<evidence type="ECO:0000256" key="1">
    <source>
        <dbReference type="ARBA" id="ARBA00009497"/>
    </source>
</evidence>
<dbReference type="PRINTS" id="PR01346">
    <property type="entry name" value="HELNAPAPROT"/>
</dbReference>
<dbReference type="Pfam" id="PF00210">
    <property type="entry name" value="Ferritin"/>
    <property type="match status" value="1"/>
</dbReference>
<dbReference type="InterPro" id="IPR008331">
    <property type="entry name" value="Ferritin_DPS_dom"/>
</dbReference>
<dbReference type="PANTHER" id="PTHR42932:SF1">
    <property type="entry name" value="GENERAL STRESS PROTEIN 20U"/>
    <property type="match status" value="1"/>
</dbReference>
<dbReference type="PIRSF" id="PIRSF005900">
    <property type="entry name" value="Dps"/>
    <property type="match status" value="1"/>
</dbReference>
<dbReference type="InterPro" id="IPR023188">
    <property type="entry name" value="DPS_DNA-bd_CS"/>
</dbReference>
<protein>
    <recommendedName>
        <fullName evidence="3">Ferritin/DPS domain-containing protein</fullName>
    </recommendedName>
</protein>
<reference evidence="5" key="1">
    <citation type="submission" date="2016-04" db="EMBL/GenBank/DDBJ databases">
        <title>The genome sequence project of a novel Fervidobacterium isolate from a hot spring in Thailand.</title>
        <authorList>
            <person name="Gonzalez J.M."/>
            <person name="Cuecas A."/>
            <person name="Kanoksilapatham W."/>
        </authorList>
    </citation>
    <scope>NUCLEOTIDE SEQUENCE [LARGE SCALE GENOMIC DNA]</scope>
    <source>
        <strain evidence="5">FC2004</strain>
    </source>
</reference>
<dbReference type="InterPro" id="IPR012347">
    <property type="entry name" value="Ferritin-like"/>
</dbReference>